<gene>
    <name evidence="1" type="ORF">TorRG33x02_223840</name>
</gene>
<comment type="caution">
    <text evidence="1">The sequence shown here is derived from an EMBL/GenBank/DDBJ whole genome shotgun (WGS) entry which is preliminary data.</text>
</comment>
<dbReference type="AlphaFoldDB" id="A0A2P5E8J5"/>
<proteinExistence type="predicted"/>
<name>A0A2P5E8J5_TREOI</name>
<evidence type="ECO:0000313" key="2">
    <source>
        <dbReference type="Proteomes" id="UP000237000"/>
    </source>
</evidence>
<accession>A0A2P5E8J5</accession>
<keyword evidence="2" id="KW-1185">Reference proteome</keyword>
<protein>
    <submittedName>
        <fullName evidence="1">Uncharacterized protein</fullName>
    </submittedName>
</protein>
<sequence length="78" mass="8799">MSHTKTAIITDMPAPQMRKKALDKWRMMRATMIKMTRAITVTAAMMLAFLSSIQATHSCLIDVKKERIENSVSRSAKS</sequence>
<reference evidence="2" key="1">
    <citation type="submission" date="2016-06" db="EMBL/GenBank/DDBJ databases">
        <title>Parallel loss of symbiosis genes in relatives of nitrogen-fixing non-legume Parasponia.</title>
        <authorList>
            <person name="Van Velzen R."/>
            <person name="Holmer R."/>
            <person name="Bu F."/>
            <person name="Rutten L."/>
            <person name="Van Zeijl A."/>
            <person name="Liu W."/>
            <person name="Santuari L."/>
            <person name="Cao Q."/>
            <person name="Sharma T."/>
            <person name="Shen D."/>
            <person name="Roswanjaya Y."/>
            <person name="Wardhani T."/>
            <person name="Kalhor M.S."/>
            <person name="Jansen J."/>
            <person name="Van den Hoogen J."/>
            <person name="Gungor B."/>
            <person name="Hartog M."/>
            <person name="Hontelez J."/>
            <person name="Verver J."/>
            <person name="Yang W.-C."/>
            <person name="Schijlen E."/>
            <person name="Repin R."/>
            <person name="Schilthuizen M."/>
            <person name="Schranz E."/>
            <person name="Heidstra R."/>
            <person name="Miyata K."/>
            <person name="Fedorova E."/>
            <person name="Kohlen W."/>
            <person name="Bisseling T."/>
            <person name="Smit S."/>
            <person name="Geurts R."/>
        </authorList>
    </citation>
    <scope>NUCLEOTIDE SEQUENCE [LARGE SCALE GENOMIC DNA]</scope>
    <source>
        <strain evidence="2">cv. RG33-2</strain>
    </source>
</reference>
<dbReference type="InParanoid" id="A0A2P5E8J5"/>
<evidence type="ECO:0000313" key="1">
    <source>
        <dbReference type="EMBL" id="PON81868.1"/>
    </source>
</evidence>
<dbReference type="EMBL" id="JXTC01000207">
    <property type="protein sequence ID" value="PON81868.1"/>
    <property type="molecule type" value="Genomic_DNA"/>
</dbReference>
<dbReference type="Proteomes" id="UP000237000">
    <property type="component" value="Unassembled WGS sequence"/>
</dbReference>
<organism evidence="1 2">
    <name type="scientific">Trema orientale</name>
    <name type="common">Charcoal tree</name>
    <name type="synonym">Celtis orientalis</name>
    <dbReference type="NCBI Taxonomy" id="63057"/>
    <lineage>
        <taxon>Eukaryota</taxon>
        <taxon>Viridiplantae</taxon>
        <taxon>Streptophyta</taxon>
        <taxon>Embryophyta</taxon>
        <taxon>Tracheophyta</taxon>
        <taxon>Spermatophyta</taxon>
        <taxon>Magnoliopsida</taxon>
        <taxon>eudicotyledons</taxon>
        <taxon>Gunneridae</taxon>
        <taxon>Pentapetalae</taxon>
        <taxon>rosids</taxon>
        <taxon>fabids</taxon>
        <taxon>Rosales</taxon>
        <taxon>Cannabaceae</taxon>
        <taxon>Trema</taxon>
    </lineage>
</organism>